<organism evidence="2 3">
    <name type="scientific">Lentinula lateritia</name>
    <dbReference type="NCBI Taxonomy" id="40482"/>
    <lineage>
        <taxon>Eukaryota</taxon>
        <taxon>Fungi</taxon>
        <taxon>Dikarya</taxon>
        <taxon>Basidiomycota</taxon>
        <taxon>Agaricomycotina</taxon>
        <taxon>Agaricomycetes</taxon>
        <taxon>Agaricomycetidae</taxon>
        <taxon>Agaricales</taxon>
        <taxon>Marasmiineae</taxon>
        <taxon>Omphalotaceae</taxon>
        <taxon>Lentinula</taxon>
    </lineage>
</organism>
<dbReference type="EMBL" id="JANVFS010000016">
    <property type="protein sequence ID" value="KAJ4479774.1"/>
    <property type="molecule type" value="Genomic_DNA"/>
</dbReference>
<evidence type="ECO:0000313" key="3">
    <source>
        <dbReference type="Proteomes" id="UP001150238"/>
    </source>
</evidence>
<name>A0A9W9ACV5_9AGAR</name>
<dbReference type="AlphaFoldDB" id="A0A9W9ACV5"/>
<reference evidence="2" key="1">
    <citation type="submission" date="2022-08" db="EMBL/GenBank/DDBJ databases">
        <authorList>
            <consortium name="DOE Joint Genome Institute"/>
            <person name="Min B."/>
            <person name="Riley R."/>
            <person name="Sierra-Patev S."/>
            <person name="Naranjo-Ortiz M."/>
            <person name="Looney B."/>
            <person name="Konkel Z."/>
            <person name="Slot J.C."/>
            <person name="Sakamoto Y."/>
            <person name="Steenwyk J.L."/>
            <person name="Rokas A."/>
            <person name="Carro J."/>
            <person name="Camarero S."/>
            <person name="Ferreira P."/>
            <person name="Molpeceres G."/>
            <person name="Ruiz-Duenas F.J."/>
            <person name="Serrano A."/>
            <person name="Henrissat B."/>
            <person name="Drula E."/>
            <person name="Hughes K.W."/>
            <person name="Mata J.L."/>
            <person name="Ishikawa N.K."/>
            <person name="Vargas-Isla R."/>
            <person name="Ushijima S."/>
            <person name="Smith C.A."/>
            <person name="Ahrendt S."/>
            <person name="Andreopoulos W."/>
            <person name="He G."/>
            <person name="Labutti K."/>
            <person name="Lipzen A."/>
            <person name="Ng V."/>
            <person name="Sandor L."/>
            <person name="Barry K."/>
            <person name="Martinez A.T."/>
            <person name="Xiao Y."/>
            <person name="Gibbons J.G."/>
            <person name="Terashima K."/>
            <person name="Hibbett D.S."/>
            <person name="Grigoriev I.V."/>
        </authorList>
    </citation>
    <scope>NUCLEOTIDE SEQUENCE</scope>
    <source>
        <strain evidence="2">Sp2 HRB7682 ss15</strain>
    </source>
</reference>
<feature type="compositionally biased region" description="Basic and acidic residues" evidence="1">
    <location>
        <begin position="91"/>
        <end position="100"/>
    </location>
</feature>
<feature type="compositionally biased region" description="Basic and acidic residues" evidence="1">
    <location>
        <begin position="57"/>
        <end position="75"/>
    </location>
</feature>
<reference evidence="2" key="2">
    <citation type="journal article" date="2023" name="Proc. Natl. Acad. Sci. U.S.A.">
        <title>A global phylogenomic analysis of the shiitake genus Lentinula.</title>
        <authorList>
            <person name="Sierra-Patev S."/>
            <person name="Min B."/>
            <person name="Naranjo-Ortiz M."/>
            <person name="Looney B."/>
            <person name="Konkel Z."/>
            <person name="Slot J.C."/>
            <person name="Sakamoto Y."/>
            <person name="Steenwyk J.L."/>
            <person name="Rokas A."/>
            <person name="Carro J."/>
            <person name="Camarero S."/>
            <person name="Ferreira P."/>
            <person name="Molpeceres G."/>
            <person name="Ruiz-Duenas F.J."/>
            <person name="Serrano A."/>
            <person name="Henrissat B."/>
            <person name="Drula E."/>
            <person name="Hughes K.W."/>
            <person name="Mata J.L."/>
            <person name="Ishikawa N.K."/>
            <person name="Vargas-Isla R."/>
            <person name="Ushijima S."/>
            <person name="Smith C.A."/>
            <person name="Donoghue J."/>
            <person name="Ahrendt S."/>
            <person name="Andreopoulos W."/>
            <person name="He G."/>
            <person name="LaButti K."/>
            <person name="Lipzen A."/>
            <person name="Ng V."/>
            <person name="Riley R."/>
            <person name="Sandor L."/>
            <person name="Barry K."/>
            <person name="Martinez A.T."/>
            <person name="Xiao Y."/>
            <person name="Gibbons J.G."/>
            <person name="Terashima K."/>
            <person name="Grigoriev I.V."/>
            <person name="Hibbett D."/>
        </authorList>
    </citation>
    <scope>NUCLEOTIDE SEQUENCE</scope>
    <source>
        <strain evidence="2">Sp2 HRB7682 ss15</strain>
    </source>
</reference>
<sequence length="297" mass="33054">MPLPSSESEPRFQFRGSSTTTALLTTSRAVYTGWPSASATTAAQILCEHDTLVARHPPDCQLDRQPDHQLDRQPDRQLGVSATVPSSLSRLSEKEKETRDNGLRDVAREAFLELKPRYGQWKAKIRVYRTYFALYIEGTRYQTVKIINRVRWQSVDGVCPILLDRDGNGRDGYGGGAILCIWFKMGMVEVRYSALGLRDGSTEYPILLDRDGSTEYSLTPFNVCLNLSAAIQMGLVEVRYSAFALRDGSTEYTLTPFDVYLNPSAVIQMGTAEVHYSAFELKYASSSSIGMGALSTC</sequence>
<proteinExistence type="predicted"/>
<evidence type="ECO:0000256" key="1">
    <source>
        <dbReference type="SAM" id="MobiDB-lite"/>
    </source>
</evidence>
<comment type="caution">
    <text evidence="2">The sequence shown here is derived from an EMBL/GenBank/DDBJ whole genome shotgun (WGS) entry which is preliminary data.</text>
</comment>
<gene>
    <name evidence="2" type="ORF">C8J55DRAFT_489406</name>
</gene>
<dbReference type="Proteomes" id="UP001150238">
    <property type="component" value="Unassembled WGS sequence"/>
</dbReference>
<accession>A0A9W9ACV5</accession>
<evidence type="ECO:0000313" key="2">
    <source>
        <dbReference type="EMBL" id="KAJ4479774.1"/>
    </source>
</evidence>
<feature type="region of interest" description="Disordered" evidence="1">
    <location>
        <begin position="57"/>
        <end position="100"/>
    </location>
</feature>
<protein>
    <submittedName>
        <fullName evidence="2">Uncharacterized protein</fullName>
    </submittedName>
</protein>